<dbReference type="GO" id="GO:0005886">
    <property type="term" value="C:plasma membrane"/>
    <property type="evidence" value="ECO:0007669"/>
    <property type="project" value="UniProtKB-SubCell"/>
</dbReference>
<dbReference type="OrthoDB" id="7852744at2759"/>
<evidence type="ECO:0000256" key="4">
    <source>
        <dbReference type="ARBA" id="ARBA00022989"/>
    </source>
</evidence>
<comment type="subcellular location">
    <subcellularLocation>
        <location evidence="1">Cell membrane</location>
        <topology evidence="1">Multi-pass membrane protein</topology>
    </subcellularLocation>
</comment>
<dbReference type="PANTHER" id="PTHR42643:SF41">
    <property type="entry name" value="IONOTROPIC RECEPTOR 20A-RELATED"/>
    <property type="match status" value="1"/>
</dbReference>
<keyword evidence="5 8" id="KW-0472">Membrane</keyword>
<gene>
    <name evidence="10" type="primary">Dere\GG20527</name>
    <name evidence="10" type="synonym">dere_GLEANR_5317</name>
    <name evidence="10" type="synonym">GG20527</name>
    <name evidence="10" type="ORF">Dere_GG20527</name>
</gene>
<feature type="transmembrane region" description="Helical" evidence="8">
    <location>
        <begin position="294"/>
        <end position="321"/>
    </location>
</feature>
<evidence type="ECO:0000256" key="2">
    <source>
        <dbReference type="ARBA" id="ARBA00022475"/>
    </source>
</evidence>
<dbReference type="eggNOG" id="ENOG502T9I5">
    <property type="taxonomic scope" value="Eukaryota"/>
</dbReference>
<evidence type="ECO:0000256" key="9">
    <source>
        <dbReference type="SAM" id="SignalP"/>
    </source>
</evidence>
<dbReference type="EMBL" id="CH954179">
    <property type="protein sequence ID" value="EDV55900.2"/>
    <property type="molecule type" value="Genomic_DNA"/>
</dbReference>
<reference evidence="10 11" key="2">
    <citation type="journal article" date="2008" name="Bioinformatics">
        <title>Assembly reconciliation.</title>
        <authorList>
            <person name="Zimin A.V."/>
            <person name="Smith D.R."/>
            <person name="Sutton G."/>
            <person name="Yorke J.A."/>
        </authorList>
    </citation>
    <scope>NUCLEOTIDE SEQUENCE [LARGE SCALE GENOMIC DNA]</scope>
    <source>
        <strain evidence="10 11">TSC#14021-0224.01</strain>
    </source>
</reference>
<evidence type="ECO:0000313" key="10">
    <source>
        <dbReference type="EMBL" id="EDV55900.2"/>
    </source>
</evidence>
<dbReference type="SUPFAM" id="SSF53850">
    <property type="entry name" value="Periplasmic binding protein-like II"/>
    <property type="match status" value="1"/>
</dbReference>
<evidence type="ECO:0000256" key="7">
    <source>
        <dbReference type="ARBA" id="ARBA00023180"/>
    </source>
</evidence>
<keyword evidence="6" id="KW-0675">Receptor</keyword>
<evidence type="ECO:0000256" key="6">
    <source>
        <dbReference type="ARBA" id="ARBA00023170"/>
    </source>
</evidence>
<name>B3NQC4_DROER</name>
<proteinExistence type="predicted"/>
<evidence type="ECO:0000313" key="11">
    <source>
        <dbReference type="Proteomes" id="UP000008711"/>
    </source>
</evidence>
<dbReference type="Proteomes" id="UP000008711">
    <property type="component" value="Unassembled WGS sequence"/>
</dbReference>
<evidence type="ECO:0008006" key="12">
    <source>
        <dbReference type="Google" id="ProtNLM"/>
    </source>
</evidence>
<accession>B3NQC4</accession>
<feature type="transmembrane region" description="Helical" evidence="8">
    <location>
        <begin position="362"/>
        <end position="381"/>
    </location>
</feature>
<feature type="chain" id="PRO_5006455474" description="Ionotropic glutamate receptor C-terminal domain-containing protein" evidence="9">
    <location>
        <begin position="17"/>
        <end position="598"/>
    </location>
</feature>
<evidence type="ECO:0000256" key="1">
    <source>
        <dbReference type="ARBA" id="ARBA00004651"/>
    </source>
</evidence>
<keyword evidence="2" id="KW-1003">Cell membrane</keyword>
<dbReference type="AlphaFoldDB" id="B3NQC4"/>
<keyword evidence="9" id="KW-0732">Signal</keyword>
<dbReference type="PANTHER" id="PTHR42643">
    <property type="entry name" value="IONOTROPIC RECEPTOR 20A-RELATED"/>
    <property type="match status" value="1"/>
</dbReference>
<feature type="signal peptide" evidence="9">
    <location>
        <begin position="1"/>
        <end position="16"/>
    </location>
</feature>
<evidence type="ECO:0000256" key="5">
    <source>
        <dbReference type="ARBA" id="ARBA00023136"/>
    </source>
</evidence>
<keyword evidence="3 8" id="KW-0812">Transmembrane</keyword>
<keyword evidence="4 8" id="KW-1133">Transmembrane helix</keyword>
<dbReference type="KEGG" id="der:6548988"/>
<keyword evidence="11" id="KW-1185">Reference proteome</keyword>
<keyword evidence="7" id="KW-0325">Glycoprotein</keyword>
<evidence type="ECO:0000256" key="8">
    <source>
        <dbReference type="SAM" id="Phobius"/>
    </source>
</evidence>
<feature type="transmembrane region" description="Helical" evidence="8">
    <location>
        <begin position="558"/>
        <end position="580"/>
    </location>
</feature>
<sequence>MAWLIILLLCAGNSSARYIRDYIHKSSPHLEDRVFSLLVRLQLEEFYDTLLLYGEDCVFHSPSRRLNVSTVLVSSGSSNFDWNFSSLTLILSCSPEDENETNYQTLAKLQRNRRLVYLREVTNPHSVCERYSQKEQYNVATIAEDFDRSRTVYACRHFRDPSIEEVSLLERNPVFIEQFRNMHGKPIRAVADLLSPRSMLYVDAKTGDMKTTGYVANLVNTFAERVNATLELEVLANKLIVKEILSMVENEQLDIGITLESSFRMTFIDISSYPYILTSYCLMVQVPAKLPYNLVYAMIIDPLVLGIIFLLFCLLSVLLVYSQKMSWQDLSLANIVLNDKSLRGLLGQSFPFPLNASKKLRLIFTILCFASIMLTTMYEAYLQSFFTNPPSEPEIRSFQDIGSYNRRIAMPALEINGLIKTNNSHFRGIRVDDLEIFDNMPECYEQRDAFNLSYNYVVTGDRWRSYAEQQTLFKEPVFYYARDLCFSRLIFLSVPLRRHLPYRHLFDEHMMQQHEFGLVNYWMSHSFFDMVRLGLTPLEDLSRPIAYTPSLLMDDISWILKIYLAAMVLCVLCLLLEIGVDMWKRRVKFRNLQILNTF</sequence>
<protein>
    <recommendedName>
        <fullName evidence="12">Ionotropic glutamate receptor C-terminal domain-containing protein</fullName>
    </recommendedName>
</protein>
<evidence type="ECO:0000256" key="3">
    <source>
        <dbReference type="ARBA" id="ARBA00022692"/>
    </source>
</evidence>
<reference evidence="10 11" key="1">
    <citation type="journal article" date="2007" name="Nature">
        <title>Evolution of genes and genomes on the Drosophila phylogeny.</title>
        <authorList>
            <consortium name="Drosophila 12 Genomes Consortium"/>
            <person name="Clark A.G."/>
            <person name="Eisen M.B."/>
            <person name="Smith D.R."/>
            <person name="Bergman C.M."/>
            <person name="Oliver B."/>
            <person name="Markow T.A."/>
            <person name="Kaufman T.C."/>
            <person name="Kellis M."/>
            <person name="Gelbart W."/>
            <person name="Iyer V.N."/>
            <person name="Pollard D.A."/>
            <person name="Sackton T.B."/>
            <person name="Larracuente A.M."/>
            <person name="Singh N.D."/>
            <person name="Abad J.P."/>
            <person name="Abt D.N."/>
            <person name="Adryan B."/>
            <person name="Aguade M."/>
            <person name="Akashi H."/>
            <person name="Anderson W.W."/>
            <person name="Aquadro C.F."/>
            <person name="Ardell D.H."/>
            <person name="Arguello R."/>
            <person name="Artieri C.G."/>
            <person name="Barbash D.A."/>
            <person name="Barker D."/>
            <person name="Barsanti P."/>
            <person name="Batterham P."/>
            <person name="Batzoglou S."/>
            <person name="Begun D."/>
            <person name="Bhutkar A."/>
            <person name="Blanco E."/>
            <person name="Bosak S.A."/>
            <person name="Bradley R.K."/>
            <person name="Brand A.D."/>
            <person name="Brent M.R."/>
            <person name="Brooks A.N."/>
            <person name="Brown R.H."/>
            <person name="Butlin R.K."/>
            <person name="Caggese C."/>
            <person name="Calvi B.R."/>
            <person name="Bernardo de Carvalho A."/>
            <person name="Caspi A."/>
            <person name="Castrezana S."/>
            <person name="Celniker S.E."/>
            <person name="Chang J.L."/>
            <person name="Chapple C."/>
            <person name="Chatterji S."/>
            <person name="Chinwalla A."/>
            <person name="Civetta A."/>
            <person name="Clifton S.W."/>
            <person name="Comeron J.M."/>
            <person name="Costello J.C."/>
            <person name="Coyne J.A."/>
            <person name="Daub J."/>
            <person name="David R.G."/>
            <person name="Delcher A.L."/>
            <person name="Delehaunty K."/>
            <person name="Do C.B."/>
            <person name="Ebling H."/>
            <person name="Edwards K."/>
            <person name="Eickbush T."/>
            <person name="Evans J.D."/>
            <person name="Filipski A."/>
            <person name="Findeiss S."/>
            <person name="Freyhult E."/>
            <person name="Fulton L."/>
            <person name="Fulton R."/>
            <person name="Garcia A.C."/>
            <person name="Gardiner A."/>
            <person name="Garfield D.A."/>
            <person name="Garvin B.E."/>
            <person name="Gibson G."/>
            <person name="Gilbert D."/>
            <person name="Gnerre S."/>
            <person name="Godfrey J."/>
            <person name="Good R."/>
            <person name="Gotea V."/>
            <person name="Gravely B."/>
            <person name="Greenberg A.J."/>
            <person name="Griffiths-Jones S."/>
            <person name="Gross S."/>
            <person name="Guigo R."/>
            <person name="Gustafson E.A."/>
            <person name="Haerty W."/>
            <person name="Hahn M.W."/>
            <person name="Halligan D.L."/>
            <person name="Halpern A.L."/>
            <person name="Halter G.M."/>
            <person name="Han M.V."/>
            <person name="Heger A."/>
            <person name="Hillier L."/>
            <person name="Hinrichs A.S."/>
            <person name="Holmes I."/>
            <person name="Hoskins R.A."/>
            <person name="Hubisz M.J."/>
            <person name="Hultmark D."/>
            <person name="Huntley M.A."/>
            <person name="Jaffe D.B."/>
            <person name="Jagadeeshan S."/>
            <person name="Jeck W.R."/>
            <person name="Johnson J."/>
            <person name="Jones C.D."/>
            <person name="Jordan W.C."/>
            <person name="Karpen G.H."/>
            <person name="Kataoka E."/>
            <person name="Keightley P.D."/>
            <person name="Kheradpour P."/>
            <person name="Kirkness E.F."/>
            <person name="Koerich L.B."/>
            <person name="Kristiansen K."/>
            <person name="Kudrna D."/>
            <person name="Kulathinal R.J."/>
            <person name="Kumar S."/>
            <person name="Kwok R."/>
            <person name="Lander E."/>
            <person name="Langley C.H."/>
            <person name="Lapoint R."/>
            <person name="Lazzaro B.P."/>
            <person name="Lee S.J."/>
            <person name="Levesque L."/>
            <person name="Li R."/>
            <person name="Lin C.F."/>
            <person name="Lin M.F."/>
            <person name="Lindblad-Toh K."/>
            <person name="Llopart A."/>
            <person name="Long M."/>
            <person name="Low L."/>
            <person name="Lozovsky E."/>
            <person name="Lu J."/>
            <person name="Luo M."/>
            <person name="Machado C.A."/>
            <person name="Makalowski W."/>
            <person name="Marzo M."/>
            <person name="Matsuda M."/>
            <person name="Matzkin L."/>
            <person name="McAllister B."/>
            <person name="McBride C.S."/>
            <person name="McKernan B."/>
            <person name="McKernan K."/>
            <person name="Mendez-Lago M."/>
            <person name="Minx P."/>
            <person name="Mollenhauer M.U."/>
            <person name="Montooth K."/>
            <person name="Mount S.M."/>
            <person name="Mu X."/>
            <person name="Myers E."/>
            <person name="Negre B."/>
            <person name="Newfeld S."/>
            <person name="Nielsen R."/>
            <person name="Noor M.A."/>
            <person name="O'Grady P."/>
            <person name="Pachter L."/>
            <person name="Papaceit M."/>
            <person name="Parisi M.J."/>
            <person name="Parisi M."/>
            <person name="Parts L."/>
            <person name="Pedersen J.S."/>
            <person name="Pesole G."/>
            <person name="Phillippy A.M."/>
            <person name="Ponting C.P."/>
            <person name="Pop M."/>
            <person name="Porcelli D."/>
            <person name="Powell J.R."/>
            <person name="Prohaska S."/>
            <person name="Pruitt K."/>
            <person name="Puig M."/>
            <person name="Quesneville H."/>
            <person name="Ram K.R."/>
            <person name="Rand D."/>
            <person name="Rasmussen M.D."/>
            <person name="Reed L.K."/>
            <person name="Reenan R."/>
            <person name="Reily A."/>
            <person name="Remington K.A."/>
            <person name="Rieger T.T."/>
            <person name="Ritchie M.G."/>
            <person name="Robin C."/>
            <person name="Rogers Y.H."/>
            <person name="Rohde C."/>
            <person name="Rozas J."/>
            <person name="Rubenfield M.J."/>
            <person name="Ruiz A."/>
            <person name="Russo S."/>
            <person name="Salzberg S.L."/>
            <person name="Sanchez-Gracia A."/>
            <person name="Saranga D.J."/>
            <person name="Sato H."/>
            <person name="Schaeffer S.W."/>
            <person name="Schatz M.C."/>
            <person name="Schlenke T."/>
            <person name="Schwartz R."/>
            <person name="Segarra C."/>
            <person name="Singh R.S."/>
            <person name="Sirot L."/>
            <person name="Sirota M."/>
            <person name="Sisneros N.B."/>
            <person name="Smith C.D."/>
            <person name="Smith T.F."/>
            <person name="Spieth J."/>
            <person name="Stage D.E."/>
            <person name="Stark A."/>
            <person name="Stephan W."/>
            <person name="Strausberg R.L."/>
            <person name="Strempel S."/>
            <person name="Sturgill D."/>
            <person name="Sutton G."/>
            <person name="Sutton G.G."/>
            <person name="Tao W."/>
            <person name="Teichmann S."/>
            <person name="Tobari Y.N."/>
            <person name="Tomimura Y."/>
            <person name="Tsolas J.M."/>
            <person name="Valente V.L."/>
            <person name="Venter E."/>
            <person name="Venter J.C."/>
            <person name="Vicario S."/>
            <person name="Vieira F.G."/>
            <person name="Vilella A.J."/>
            <person name="Villasante A."/>
            <person name="Walenz B."/>
            <person name="Wang J."/>
            <person name="Wasserman M."/>
            <person name="Watts T."/>
            <person name="Wilson D."/>
            <person name="Wilson R.K."/>
            <person name="Wing R.A."/>
            <person name="Wolfner M.F."/>
            <person name="Wong A."/>
            <person name="Wong G.K."/>
            <person name="Wu C.I."/>
            <person name="Wu G."/>
            <person name="Yamamoto D."/>
            <person name="Yang H.P."/>
            <person name="Yang S.P."/>
            <person name="Yorke J.A."/>
            <person name="Yoshida K."/>
            <person name="Zdobnov E."/>
            <person name="Zhang P."/>
            <person name="Zhang Y."/>
            <person name="Zimin A.V."/>
            <person name="Baldwin J."/>
            <person name="Abdouelleil A."/>
            <person name="Abdulkadir J."/>
            <person name="Abebe A."/>
            <person name="Abera B."/>
            <person name="Abreu J."/>
            <person name="Acer S.C."/>
            <person name="Aftuck L."/>
            <person name="Alexander A."/>
            <person name="An P."/>
            <person name="Anderson E."/>
            <person name="Anderson S."/>
            <person name="Arachi H."/>
            <person name="Azer M."/>
            <person name="Bachantsang P."/>
            <person name="Barry A."/>
            <person name="Bayul T."/>
            <person name="Berlin A."/>
            <person name="Bessette D."/>
            <person name="Bloom T."/>
            <person name="Blye J."/>
            <person name="Boguslavskiy L."/>
            <person name="Bonnet C."/>
            <person name="Boukhgalter B."/>
            <person name="Bourzgui I."/>
            <person name="Brown A."/>
            <person name="Cahill P."/>
            <person name="Channer S."/>
            <person name="Cheshatsang Y."/>
            <person name="Chuda L."/>
            <person name="Citroen M."/>
            <person name="Collymore A."/>
            <person name="Cooke P."/>
            <person name="Costello M."/>
            <person name="D'Aco K."/>
            <person name="Daza R."/>
            <person name="De Haan G."/>
            <person name="DeGray S."/>
            <person name="DeMaso C."/>
            <person name="Dhargay N."/>
            <person name="Dooley K."/>
            <person name="Dooley E."/>
            <person name="Doricent M."/>
            <person name="Dorje P."/>
            <person name="Dorjee K."/>
            <person name="Dupes A."/>
            <person name="Elong R."/>
            <person name="Falk J."/>
            <person name="Farina A."/>
            <person name="Faro S."/>
            <person name="Ferguson D."/>
            <person name="Fisher S."/>
            <person name="Foley C.D."/>
            <person name="Franke A."/>
            <person name="Friedrich D."/>
            <person name="Gadbois L."/>
            <person name="Gearin G."/>
            <person name="Gearin C.R."/>
            <person name="Giannoukos G."/>
            <person name="Goode T."/>
            <person name="Graham J."/>
            <person name="Grandbois E."/>
            <person name="Grewal S."/>
            <person name="Gyaltsen K."/>
            <person name="Hafez N."/>
            <person name="Hagos B."/>
            <person name="Hall J."/>
            <person name="Henson C."/>
            <person name="Hollinger A."/>
            <person name="Honan T."/>
            <person name="Huard M.D."/>
            <person name="Hughes L."/>
            <person name="Hurhula B."/>
            <person name="Husby M.E."/>
            <person name="Kamat A."/>
            <person name="Kanga B."/>
            <person name="Kashin S."/>
            <person name="Khazanovich D."/>
            <person name="Kisner P."/>
            <person name="Lance K."/>
            <person name="Lara M."/>
            <person name="Lee W."/>
            <person name="Lennon N."/>
            <person name="Letendre F."/>
            <person name="LeVine R."/>
            <person name="Lipovsky A."/>
            <person name="Liu X."/>
            <person name="Liu J."/>
            <person name="Liu S."/>
            <person name="Lokyitsang T."/>
            <person name="Lokyitsang Y."/>
            <person name="Lubonja R."/>
            <person name="Lui A."/>
            <person name="MacDonald P."/>
            <person name="Magnisalis V."/>
            <person name="Maru K."/>
            <person name="Matthews C."/>
            <person name="McCusker W."/>
            <person name="McDonough S."/>
            <person name="Mehta T."/>
            <person name="Meldrim J."/>
            <person name="Meneus L."/>
            <person name="Mihai O."/>
            <person name="Mihalev A."/>
            <person name="Mihova T."/>
            <person name="Mittelman R."/>
            <person name="Mlenga V."/>
            <person name="Montmayeur A."/>
            <person name="Mulrain L."/>
            <person name="Navidi A."/>
            <person name="Naylor J."/>
            <person name="Negash T."/>
            <person name="Nguyen T."/>
            <person name="Nguyen N."/>
            <person name="Nicol R."/>
            <person name="Norbu C."/>
            <person name="Norbu N."/>
            <person name="Novod N."/>
            <person name="O'Neill B."/>
            <person name="Osman S."/>
            <person name="Markiewicz E."/>
            <person name="Oyono O.L."/>
            <person name="Patti C."/>
            <person name="Phunkhang P."/>
            <person name="Pierre F."/>
            <person name="Priest M."/>
            <person name="Raghuraman S."/>
            <person name="Rege F."/>
            <person name="Reyes R."/>
            <person name="Rise C."/>
            <person name="Rogov P."/>
            <person name="Ross K."/>
            <person name="Ryan E."/>
            <person name="Settipalli S."/>
            <person name="Shea T."/>
            <person name="Sherpa N."/>
            <person name="Shi L."/>
            <person name="Shih D."/>
            <person name="Sparrow T."/>
            <person name="Spaulding J."/>
            <person name="Stalker J."/>
            <person name="Stange-Thomann N."/>
            <person name="Stavropoulos S."/>
            <person name="Stone C."/>
            <person name="Strader C."/>
            <person name="Tesfaye S."/>
            <person name="Thomson T."/>
            <person name="Thoulutsang Y."/>
            <person name="Thoulutsang D."/>
            <person name="Topham K."/>
            <person name="Topping I."/>
            <person name="Tsamla T."/>
            <person name="Vassiliev H."/>
            <person name="Vo A."/>
            <person name="Wangchuk T."/>
            <person name="Wangdi T."/>
            <person name="Weiand M."/>
            <person name="Wilkinson J."/>
            <person name="Wilson A."/>
            <person name="Yadav S."/>
            <person name="Young G."/>
            <person name="Yu Q."/>
            <person name="Zembek L."/>
            <person name="Zhong D."/>
            <person name="Zimmer A."/>
            <person name="Zwirko Z."/>
            <person name="Jaffe D.B."/>
            <person name="Alvarez P."/>
            <person name="Brockman W."/>
            <person name="Butler J."/>
            <person name="Chin C."/>
            <person name="Gnerre S."/>
            <person name="Grabherr M."/>
            <person name="Kleber M."/>
            <person name="Mauceli E."/>
            <person name="MacCallum I."/>
        </authorList>
    </citation>
    <scope>NUCLEOTIDE SEQUENCE [LARGE SCALE GENOMIC DNA]</scope>
    <source>
        <strain evidence="10 11">TSC#14021-0224.01</strain>
    </source>
</reference>
<organism evidence="10 11">
    <name type="scientific">Drosophila erecta</name>
    <name type="common">Fruit fly</name>
    <dbReference type="NCBI Taxonomy" id="7220"/>
    <lineage>
        <taxon>Eukaryota</taxon>
        <taxon>Metazoa</taxon>
        <taxon>Ecdysozoa</taxon>
        <taxon>Arthropoda</taxon>
        <taxon>Hexapoda</taxon>
        <taxon>Insecta</taxon>
        <taxon>Pterygota</taxon>
        <taxon>Neoptera</taxon>
        <taxon>Endopterygota</taxon>
        <taxon>Diptera</taxon>
        <taxon>Brachycera</taxon>
        <taxon>Muscomorpha</taxon>
        <taxon>Ephydroidea</taxon>
        <taxon>Drosophilidae</taxon>
        <taxon>Drosophila</taxon>
        <taxon>Sophophora</taxon>
    </lineage>
</organism>
<dbReference type="InterPro" id="IPR052192">
    <property type="entry name" value="Insect_Ionotropic_Sensory_Rcpt"/>
</dbReference>
<dbReference type="HOGENOM" id="CLU_021814_2_2_1"/>